<reference evidence="2 3" key="1">
    <citation type="journal article" date="2016" name="Proc. Natl. Acad. Sci. U.S.A.">
        <title>Lipid metabolic changes in an early divergent fungus govern the establishment of a mutualistic symbiosis with endobacteria.</title>
        <authorList>
            <person name="Lastovetsky O.A."/>
            <person name="Gaspar M.L."/>
            <person name="Mondo S.J."/>
            <person name="LaButti K.M."/>
            <person name="Sandor L."/>
            <person name="Grigoriev I.V."/>
            <person name="Henry S.A."/>
            <person name="Pawlowska T.E."/>
        </authorList>
    </citation>
    <scope>NUCLEOTIDE SEQUENCE [LARGE SCALE GENOMIC DNA]</scope>
    <source>
        <strain evidence="2 3">ATCC 11559</strain>
    </source>
</reference>
<sequence length="109" mass="12391">MSNTPTYAEPEEVMALVRDPNKIAGKDYVIIDVRGDDYIGGHIPGSVNVPAGRIHDEVNQLVEKYSQIPIIYFHCALSQVRGIYIYIYIKAKKGRLYLSIYRPKVSTYL</sequence>
<dbReference type="AlphaFoldDB" id="A0A1X0S3N7"/>
<dbReference type="Pfam" id="PF00581">
    <property type="entry name" value="Rhodanese"/>
    <property type="match status" value="1"/>
</dbReference>
<evidence type="ECO:0000313" key="3">
    <source>
        <dbReference type="Proteomes" id="UP000242381"/>
    </source>
</evidence>
<dbReference type="PANTHER" id="PTHR10828:SF38">
    <property type="entry name" value="ARSENICAL-RESISTANCE PROTEIN 2-RELATED"/>
    <property type="match status" value="1"/>
</dbReference>
<dbReference type="InterPro" id="IPR036873">
    <property type="entry name" value="Rhodanese-like_dom_sf"/>
</dbReference>
<proteinExistence type="predicted"/>
<feature type="domain" description="Rhodanese" evidence="1">
    <location>
        <begin position="24"/>
        <end position="106"/>
    </location>
</feature>
<dbReference type="OMA" id="CYCMLSQ"/>
<dbReference type="InterPro" id="IPR001763">
    <property type="entry name" value="Rhodanese-like_dom"/>
</dbReference>
<organism evidence="2 3">
    <name type="scientific">Rhizopus microsporus</name>
    <dbReference type="NCBI Taxonomy" id="58291"/>
    <lineage>
        <taxon>Eukaryota</taxon>
        <taxon>Fungi</taxon>
        <taxon>Fungi incertae sedis</taxon>
        <taxon>Mucoromycota</taxon>
        <taxon>Mucoromycotina</taxon>
        <taxon>Mucoromycetes</taxon>
        <taxon>Mucorales</taxon>
        <taxon>Mucorineae</taxon>
        <taxon>Rhizopodaceae</taxon>
        <taxon>Rhizopus</taxon>
    </lineage>
</organism>
<dbReference type="Proteomes" id="UP000242381">
    <property type="component" value="Unassembled WGS sequence"/>
</dbReference>
<name>A0A1X0S3N7_RHIZD</name>
<evidence type="ECO:0000259" key="1">
    <source>
        <dbReference type="PROSITE" id="PS50206"/>
    </source>
</evidence>
<accession>A0A1X0S3N7</accession>
<dbReference type="GO" id="GO:0004725">
    <property type="term" value="F:protein tyrosine phosphatase activity"/>
    <property type="evidence" value="ECO:0007669"/>
    <property type="project" value="TreeGrafter"/>
</dbReference>
<dbReference type="PANTHER" id="PTHR10828">
    <property type="entry name" value="M-PHASE INDUCER PHOSPHATASE DUAL SPECIFICITY PHOSPHATASE CDC25"/>
    <property type="match status" value="1"/>
</dbReference>
<dbReference type="VEuPathDB" id="FungiDB:BCV72DRAFT_250372"/>
<dbReference type="EMBL" id="KV921321">
    <property type="protein sequence ID" value="ORE18864.1"/>
    <property type="molecule type" value="Genomic_DNA"/>
</dbReference>
<protein>
    <recommendedName>
        <fullName evidence="1">Rhodanese domain-containing protein</fullName>
    </recommendedName>
</protein>
<dbReference type="SUPFAM" id="SSF52821">
    <property type="entry name" value="Rhodanese/Cell cycle control phosphatase"/>
    <property type="match status" value="1"/>
</dbReference>
<dbReference type="GO" id="GO:0005737">
    <property type="term" value="C:cytoplasm"/>
    <property type="evidence" value="ECO:0007669"/>
    <property type="project" value="TreeGrafter"/>
</dbReference>
<dbReference type="GO" id="GO:0005634">
    <property type="term" value="C:nucleus"/>
    <property type="evidence" value="ECO:0007669"/>
    <property type="project" value="TreeGrafter"/>
</dbReference>
<evidence type="ECO:0000313" key="2">
    <source>
        <dbReference type="EMBL" id="ORE18864.1"/>
    </source>
</evidence>
<dbReference type="PROSITE" id="PS50206">
    <property type="entry name" value="RHODANESE_3"/>
    <property type="match status" value="1"/>
</dbReference>
<dbReference type="Gene3D" id="3.40.250.10">
    <property type="entry name" value="Rhodanese-like domain"/>
    <property type="match status" value="1"/>
</dbReference>
<gene>
    <name evidence="2" type="ORF">BCV71DRAFT_284539</name>
</gene>